<keyword evidence="3" id="KW-0012">Acyltransferase</keyword>
<reference evidence="3 4" key="1">
    <citation type="submission" date="2024-09" db="EMBL/GenBank/DDBJ databases">
        <authorList>
            <person name="Lee S.D."/>
        </authorList>
    </citation>
    <scope>NUCLEOTIDE SEQUENCE [LARGE SCALE GENOMIC DNA]</scope>
    <source>
        <strain evidence="3 4">N8-3</strain>
    </source>
</reference>
<dbReference type="Proteomes" id="UP001592531">
    <property type="component" value="Unassembled WGS sequence"/>
</dbReference>
<dbReference type="EC" id="2.3.-.-" evidence="3"/>
<protein>
    <submittedName>
        <fullName evidence="3">GNAT family N-acetyltransferase</fullName>
        <ecNumber evidence="3">2.3.-.-</ecNumber>
    </submittedName>
</protein>
<proteinExistence type="predicted"/>
<feature type="region of interest" description="Disordered" evidence="1">
    <location>
        <begin position="156"/>
        <end position="180"/>
    </location>
</feature>
<dbReference type="PROSITE" id="PS51186">
    <property type="entry name" value="GNAT"/>
    <property type="match status" value="1"/>
</dbReference>
<evidence type="ECO:0000259" key="2">
    <source>
        <dbReference type="PROSITE" id="PS51186"/>
    </source>
</evidence>
<keyword evidence="3" id="KW-0808">Transferase</keyword>
<dbReference type="InterPro" id="IPR051908">
    <property type="entry name" value="Ribosomal_N-acetyltransferase"/>
</dbReference>
<evidence type="ECO:0000313" key="3">
    <source>
        <dbReference type="EMBL" id="MFC1416802.1"/>
    </source>
</evidence>
<feature type="domain" description="N-acetyltransferase" evidence="2">
    <location>
        <begin position="24"/>
        <end position="178"/>
    </location>
</feature>
<dbReference type="SUPFAM" id="SSF55729">
    <property type="entry name" value="Acyl-CoA N-acyltransferases (Nat)"/>
    <property type="match status" value="1"/>
</dbReference>
<accession>A0ABV6VSS6</accession>
<keyword evidence="4" id="KW-1185">Reference proteome</keyword>
<dbReference type="PANTHER" id="PTHR43441:SF3">
    <property type="entry name" value="ACETYLTRANSFERASE"/>
    <property type="match status" value="1"/>
</dbReference>
<dbReference type="EMBL" id="JBHFAB010000005">
    <property type="protein sequence ID" value="MFC1416802.1"/>
    <property type="molecule type" value="Genomic_DNA"/>
</dbReference>
<dbReference type="PANTHER" id="PTHR43441">
    <property type="entry name" value="RIBOSOMAL-PROTEIN-SERINE ACETYLTRANSFERASE"/>
    <property type="match status" value="1"/>
</dbReference>
<dbReference type="InterPro" id="IPR000182">
    <property type="entry name" value="GNAT_dom"/>
</dbReference>
<dbReference type="RefSeq" id="WP_380534345.1">
    <property type="nucleotide sequence ID" value="NZ_JBHFAB010000005.1"/>
</dbReference>
<organism evidence="3 4">
    <name type="scientific">Streptacidiphilus cavernicola</name>
    <dbReference type="NCBI Taxonomy" id="3342716"/>
    <lineage>
        <taxon>Bacteria</taxon>
        <taxon>Bacillati</taxon>
        <taxon>Actinomycetota</taxon>
        <taxon>Actinomycetes</taxon>
        <taxon>Kitasatosporales</taxon>
        <taxon>Streptomycetaceae</taxon>
        <taxon>Streptacidiphilus</taxon>
    </lineage>
</organism>
<dbReference type="InterPro" id="IPR016181">
    <property type="entry name" value="Acyl_CoA_acyltransferase"/>
</dbReference>
<dbReference type="GO" id="GO:0016746">
    <property type="term" value="F:acyltransferase activity"/>
    <property type="evidence" value="ECO:0007669"/>
    <property type="project" value="UniProtKB-KW"/>
</dbReference>
<comment type="caution">
    <text evidence="3">The sequence shown here is derived from an EMBL/GenBank/DDBJ whole genome shotgun (WGS) entry which is preliminary data.</text>
</comment>
<dbReference type="Gene3D" id="3.40.630.30">
    <property type="match status" value="1"/>
</dbReference>
<name>A0ABV6VSS6_9ACTN</name>
<evidence type="ECO:0000256" key="1">
    <source>
        <dbReference type="SAM" id="MobiDB-lite"/>
    </source>
</evidence>
<gene>
    <name evidence="3" type="ORF">ACEZDE_09115</name>
</gene>
<sequence>MEHPPETLANEPVLLRRWQPGEAELLDRIVVESLDHLLPWMPWAAVHTRQTAQDFLDRAQDDWASGAAYNYAITVGGGEPVGACSLMRRIGPGGMEIGYWIHPGWTGRGLVTRSAAALVAAAFALPGVTHLEVHHDEANRASGAVPRRLGFTVVSRRRDPARSSTPGESGVDLVQRLDRA</sequence>
<dbReference type="Pfam" id="PF13302">
    <property type="entry name" value="Acetyltransf_3"/>
    <property type="match status" value="1"/>
</dbReference>
<evidence type="ECO:0000313" key="4">
    <source>
        <dbReference type="Proteomes" id="UP001592531"/>
    </source>
</evidence>